<dbReference type="PANTHER" id="PTHR23147">
    <property type="entry name" value="SERINE/ARGININE RICH SPLICING FACTOR"/>
    <property type="match status" value="1"/>
</dbReference>
<evidence type="ECO:0000256" key="3">
    <source>
        <dbReference type="SAM" id="MobiDB-lite"/>
    </source>
</evidence>
<dbReference type="InterPro" id="IPR012677">
    <property type="entry name" value="Nucleotide-bd_a/b_plait_sf"/>
</dbReference>
<protein>
    <submittedName>
        <fullName evidence="5">G409 protein</fullName>
    </submittedName>
</protein>
<dbReference type="Gene3D" id="3.30.70.330">
    <property type="match status" value="2"/>
</dbReference>
<feature type="domain" description="RRM" evidence="4">
    <location>
        <begin position="99"/>
        <end position="172"/>
    </location>
</feature>
<evidence type="ECO:0000313" key="5">
    <source>
        <dbReference type="EMBL" id="CAL5218698.1"/>
    </source>
</evidence>
<accession>A0ABP1FKV1</accession>
<dbReference type="InterPro" id="IPR000504">
    <property type="entry name" value="RRM_dom"/>
</dbReference>
<evidence type="ECO:0000256" key="1">
    <source>
        <dbReference type="ARBA" id="ARBA00023187"/>
    </source>
</evidence>
<evidence type="ECO:0000256" key="2">
    <source>
        <dbReference type="PROSITE-ProRule" id="PRU00176"/>
    </source>
</evidence>
<dbReference type="SMART" id="SM00360">
    <property type="entry name" value="RRM"/>
    <property type="match status" value="2"/>
</dbReference>
<dbReference type="SUPFAM" id="SSF54928">
    <property type="entry name" value="RNA-binding domain, RBD"/>
    <property type="match status" value="2"/>
</dbReference>
<comment type="caution">
    <text evidence="5">The sequence shown here is derived from an EMBL/GenBank/DDBJ whole genome shotgun (WGS) entry which is preliminary data.</text>
</comment>
<dbReference type="InterPro" id="IPR050907">
    <property type="entry name" value="SRSF"/>
</dbReference>
<dbReference type="InterPro" id="IPR035979">
    <property type="entry name" value="RBD_domain_sf"/>
</dbReference>
<reference evidence="5 6" key="1">
    <citation type="submission" date="2024-06" db="EMBL/GenBank/DDBJ databases">
        <authorList>
            <person name="Kraege A."/>
            <person name="Thomma B."/>
        </authorList>
    </citation>
    <scope>NUCLEOTIDE SEQUENCE [LARGE SCALE GENOMIC DNA]</scope>
</reference>
<keyword evidence="1" id="KW-0507">mRNA processing</keyword>
<evidence type="ECO:0000313" key="6">
    <source>
        <dbReference type="Proteomes" id="UP001497392"/>
    </source>
</evidence>
<gene>
    <name evidence="5" type="primary">g409</name>
    <name evidence="5" type="ORF">VP750_LOCUS357</name>
</gene>
<keyword evidence="1" id="KW-0508">mRNA splicing</keyword>
<keyword evidence="2" id="KW-0694">RNA-binding</keyword>
<dbReference type="Pfam" id="PF00076">
    <property type="entry name" value="RRM_1"/>
    <property type="match status" value="2"/>
</dbReference>
<proteinExistence type="predicted"/>
<dbReference type="EMBL" id="CAXHTA020000001">
    <property type="protein sequence ID" value="CAL5218698.1"/>
    <property type="molecule type" value="Genomic_DNA"/>
</dbReference>
<feature type="region of interest" description="Disordered" evidence="3">
    <location>
        <begin position="178"/>
        <end position="249"/>
    </location>
</feature>
<keyword evidence="6" id="KW-1185">Reference proteome</keyword>
<feature type="compositionally biased region" description="Basic and acidic residues" evidence="3">
    <location>
        <begin position="232"/>
        <end position="249"/>
    </location>
</feature>
<sequence>MGRDRPPPPVFCGNFEYDAHPREVEKLFDRYGPLERVDMKTGFAFVYMRDYRDAEDAIRGLDRREFGSRRRRLRVEWAKGDGEVRRREDLRRRQTKPTTTLFVVNFDVDKTRERDLEKHFEPFGKLRRVQIKRNYAFIQYEDVDQSADALKACSGTCLAGDTRPLSVEFVAREADGRNIDEEDGGRRRTRTRSASPYRGRPRSRSPSYEPRRSPRRSPSPVRGRAASLSRSPVREYSRSRSPVDRSLSR</sequence>
<feature type="compositionally biased region" description="Low complexity" evidence="3">
    <location>
        <begin position="216"/>
        <end position="227"/>
    </location>
</feature>
<feature type="compositionally biased region" description="Low complexity" evidence="3">
    <location>
        <begin position="192"/>
        <end position="208"/>
    </location>
</feature>
<evidence type="ECO:0000259" key="4">
    <source>
        <dbReference type="PROSITE" id="PS50102"/>
    </source>
</evidence>
<feature type="domain" description="RRM" evidence="4">
    <location>
        <begin position="8"/>
        <end position="80"/>
    </location>
</feature>
<name>A0ABP1FKV1_9CHLO</name>
<dbReference type="Proteomes" id="UP001497392">
    <property type="component" value="Unassembled WGS sequence"/>
</dbReference>
<organism evidence="5 6">
    <name type="scientific">Coccomyxa viridis</name>
    <dbReference type="NCBI Taxonomy" id="1274662"/>
    <lineage>
        <taxon>Eukaryota</taxon>
        <taxon>Viridiplantae</taxon>
        <taxon>Chlorophyta</taxon>
        <taxon>core chlorophytes</taxon>
        <taxon>Trebouxiophyceae</taxon>
        <taxon>Trebouxiophyceae incertae sedis</taxon>
        <taxon>Coccomyxaceae</taxon>
        <taxon>Coccomyxa</taxon>
    </lineage>
</organism>
<dbReference type="PROSITE" id="PS50102">
    <property type="entry name" value="RRM"/>
    <property type="match status" value="2"/>
</dbReference>